<evidence type="ECO:0008006" key="3">
    <source>
        <dbReference type="Google" id="ProtNLM"/>
    </source>
</evidence>
<name>A0ABQ2C433_9FLAO</name>
<comment type="caution">
    <text evidence="1">The sequence shown here is derived from an EMBL/GenBank/DDBJ whole genome shotgun (WGS) entry which is preliminary data.</text>
</comment>
<accession>A0ABQ2C433</accession>
<protein>
    <recommendedName>
        <fullName evidence="3">Transposase</fullName>
    </recommendedName>
</protein>
<evidence type="ECO:0000313" key="2">
    <source>
        <dbReference type="Proteomes" id="UP000624701"/>
    </source>
</evidence>
<dbReference type="RefSeq" id="WP_188375364.1">
    <property type="nucleotide sequence ID" value="NZ_BMDQ01000006.1"/>
</dbReference>
<gene>
    <name evidence="1" type="ORF">GCM10011444_27670</name>
</gene>
<sequence>MTKFYNVVSCKTITNNANKKIYHKVGVVKVTENGAWYLQLYHQPNTDFQIFPTHNDALPVIDFGTDAIA</sequence>
<evidence type="ECO:0000313" key="1">
    <source>
        <dbReference type="EMBL" id="GGI58458.1"/>
    </source>
</evidence>
<dbReference type="EMBL" id="BMDQ01000006">
    <property type="protein sequence ID" value="GGI58458.1"/>
    <property type="molecule type" value="Genomic_DNA"/>
</dbReference>
<keyword evidence="2" id="KW-1185">Reference proteome</keyword>
<organism evidence="1 2">
    <name type="scientific">Winogradskyella haliclonae</name>
    <dbReference type="NCBI Taxonomy" id="2048558"/>
    <lineage>
        <taxon>Bacteria</taxon>
        <taxon>Pseudomonadati</taxon>
        <taxon>Bacteroidota</taxon>
        <taxon>Flavobacteriia</taxon>
        <taxon>Flavobacteriales</taxon>
        <taxon>Flavobacteriaceae</taxon>
        <taxon>Winogradskyella</taxon>
    </lineage>
</organism>
<reference evidence="2" key="1">
    <citation type="journal article" date="2019" name="Int. J. Syst. Evol. Microbiol.">
        <title>The Global Catalogue of Microorganisms (GCM) 10K type strain sequencing project: providing services to taxonomists for standard genome sequencing and annotation.</title>
        <authorList>
            <consortium name="The Broad Institute Genomics Platform"/>
            <consortium name="The Broad Institute Genome Sequencing Center for Infectious Disease"/>
            <person name="Wu L."/>
            <person name="Ma J."/>
        </authorList>
    </citation>
    <scope>NUCLEOTIDE SEQUENCE [LARGE SCALE GENOMIC DNA]</scope>
    <source>
        <strain evidence="2">CCM 8681</strain>
    </source>
</reference>
<dbReference type="Proteomes" id="UP000624701">
    <property type="component" value="Unassembled WGS sequence"/>
</dbReference>
<proteinExistence type="predicted"/>